<keyword evidence="8" id="KW-1185">Reference proteome</keyword>
<feature type="compositionally biased region" description="Polar residues" evidence="6">
    <location>
        <begin position="59"/>
        <end position="72"/>
    </location>
</feature>
<dbReference type="AlphaFoldDB" id="A0ABC8L351"/>
<dbReference type="PANTHER" id="PTHR12346:SF31">
    <property type="entry name" value="PAIRED AMPHIPATHIC HELIX PROTEIN SIN3-LIKE 5"/>
    <property type="match status" value="1"/>
</dbReference>
<dbReference type="SUPFAM" id="SSF47762">
    <property type="entry name" value="PAH2 domain"/>
    <property type="match status" value="1"/>
</dbReference>
<dbReference type="InterPro" id="IPR003822">
    <property type="entry name" value="PAH"/>
</dbReference>
<sequence length="91" mass="10425">MDFGEAIEFVNKIKARFGSDDRAYKKFLDILNMYRKQSKSISDLYQEVTLLFQDHEDTSGSGSAHSPLSGRNTVPAMHPRNFEKVSLNSYF</sequence>
<evidence type="ECO:0000256" key="1">
    <source>
        <dbReference type="ARBA" id="ARBA00004123"/>
    </source>
</evidence>
<dbReference type="PROSITE" id="PS51477">
    <property type="entry name" value="PAH"/>
    <property type="match status" value="1"/>
</dbReference>
<dbReference type="Proteomes" id="UP001642260">
    <property type="component" value="Unassembled WGS sequence"/>
</dbReference>
<name>A0ABC8L351_ERUVS</name>
<evidence type="ECO:0000256" key="2">
    <source>
        <dbReference type="ARBA" id="ARBA00022491"/>
    </source>
</evidence>
<keyword evidence="4 5" id="KW-0539">Nucleus</keyword>
<feature type="region of interest" description="Disordered" evidence="6">
    <location>
        <begin position="56"/>
        <end position="80"/>
    </location>
</feature>
<organism evidence="7 8">
    <name type="scientific">Eruca vesicaria subsp. sativa</name>
    <name type="common">Garden rocket</name>
    <name type="synonym">Eruca sativa</name>
    <dbReference type="NCBI Taxonomy" id="29727"/>
    <lineage>
        <taxon>Eukaryota</taxon>
        <taxon>Viridiplantae</taxon>
        <taxon>Streptophyta</taxon>
        <taxon>Embryophyta</taxon>
        <taxon>Tracheophyta</taxon>
        <taxon>Spermatophyta</taxon>
        <taxon>Magnoliopsida</taxon>
        <taxon>eudicotyledons</taxon>
        <taxon>Gunneridae</taxon>
        <taxon>Pentapetalae</taxon>
        <taxon>rosids</taxon>
        <taxon>malvids</taxon>
        <taxon>Brassicales</taxon>
        <taxon>Brassicaceae</taxon>
        <taxon>Brassiceae</taxon>
        <taxon>Eruca</taxon>
    </lineage>
</organism>
<dbReference type="InterPro" id="IPR036600">
    <property type="entry name" value="PAH_sf"/>
</dbReference>
<evidence type="ECO:0000313" key="8">
    <source>
        <dbReference type="Proteomes" id="UP001642260"/>
    </source>
</evidence>
<gene>
    <name evidence="7" type="ORF">ERUC_LOCUS28299</name>
</gene>
<keyword evidence="3" id="KW-0677">Repeat</keyword>
<evidence type="ECO:0000256" key="3">
    <source>
        <dbReference type="ARBA" id="ARBA00022737"/>
    </source>
</evidence>
<dbReference type="EMBL" id="CAKOAT010334522">
    <property type="protein sequence ID" value="CAH8362543.1"/>
    <property type="molecule type" value="Genomic_DNA"/>
</dbReference>
<comment type="subcellular location">
    <subcellularLocation>
        <location evidence="1 5">Nucleus</location>
    </subcellularLocation>
</comment>
<dbReference type="Gene3D" id="1.20.1160.11">
    <property type="entry name" value="Paired amphipathic helix"/>
    <property type="match status" value="1"/>
</dbReference>
<dbReference type="PANTHER" id="PTHR12346">
    <property type="entry name" value="SIN3B-RELATED"/>
    <property type="match status" value="1"/>
</dbReference>
<evidence type="ECO:0000313" key="7">
    <source>
        <dbReference type="EMBL" id="CAH8362543.1"/>
    </source>
</evidence>
<evidence type="ECO:0000256" key="6">
    <source>
        <dbReference type="SAM" id="MobiDB-lite"/>
    </source>
</evidence>
<reference evidence="7 8" key="1">
    <citation type="submission" date="2022-03" db="EMBL/GenBank/DDBJ databases">
        <authorList>
            <person name="Macdonald S."/>
            <person name="Ahmed S."/>
            <person name="Newling K."/>
        </authorList>
    </citation>
    <scope>NUCLEOTIDE SEQUENCE [LARGE SCALE GENOMIC DNA]</scope>
</reference>
<evidence type="ECO:0000256" key="4">
    <source>
        <dbReference type="ARBA" id="ARBA00023242"/>
    </source>
</evidence>
<dbReference type="GO" id="GO:0005634">
    <property type="term" value="C:nucleus"/>
    <property type="evidence" value="ECO:0007669"/>
    <property type="project" value="UniProtKB-SubCell"/>
</dbReference>
<protein>
    <submittedName>
        <fullName evidence="7">Uncharacterized protein</fullName>
    </submittedName>
</protein>
<dbReference type="Pfam" id="PF02671">
    <property type="entry name" value="PAH"/>
    <property type="match status" value="1"/>
</dbReference>
<keyword evidence="2" id="KW-0678">Repressor</keyword>
<dbReference type="GO" id="GO:0045892">
    <property type="term" value="P:negative regulation of DNA-templated transcription"/>
    <property type="evidence" value="ECO:0007669"/>
    <property type="project" value="UniProtKB-ARBA"/>
</dbReference>
<evidence type="ECO:0000256" key="5">
    <source>
        <dbReference type="PROSITE-ProRule" id="PRU00810"/>
    </source>
</evidence>
<proteinExistence type="predicted"/>
<comment type="caution">
    <text evidence="7">The sequence shown here is derived from an EMBL/GenBank/DDBJ whole genome shotgun (WGS) entry which is preliminary data.</text>
</comment>
<dbReference type="InterPro" id="IPR039774">
    <property type="entry name" value="Sin3-like"/>
</dbReference>
<accession>A0ABC8L351</accession>
<dbReference type="FunFam" id="1.20.1160.11:FF:000003">
    <property type="entry name" value="Paired amphipathic helix SIN3-like protein"/>
    <property type="match status" value="1"/>
</dbReference>